<evidence type="ECO:0000313" key="2">
    <source>
        <dbReference type="EMBL" id="MCZ9306243.1"/>
    </source>
</evidence>
<dbReference type="EMBL" id="JAKMUU010000001">
    <property type="protein sequence ID" value="MCZ9306243.1"/>
    <property type="molecule type" value="Genomic_DNA"/>
</dbReference>
<comment type="caution">
    <text evidence="2">The sequence shown here is derived from an EMBL/GenBank/DDBJ whole genome shotgun (WGS) entry which is preliminary data.</text>
</comment>
<feature type="transmembrane region" description="Helical" evidence="1">
    <location>
        <begin position="58"/>
        <end position="76"/>
    </location>
</feature>
<gene>
    <name evidence="2" type="ORF">L8V01_01915</name>
    <name evidence="3" type="ORF">RAE13_01070</name>
</gene>
<evidence type="ECO:0000313" key="4">
    <source>
        <dbReference type="Proteomes" id="UP001146430"/>
    </source>
</evidence>
<feature type="transmembrane region" description="Helical" evidence="1">
    <location>
        <begin position="15"/>
        <end position="37"/>
    </location>
</feature>
<keyword evidence="1" id="KW-1133">Transmembrane helix</keyword>
<organism evidence="2 4">
    <name type="scientific">Corynebacterium curieae</name>
    <dbReference type="NCBI Taxonomy" id="2913500"/>
    <lineage>
        <taxon>Bacteria</taxon>
        <taxon>Bacillati</taxon>
        <taxon>Actinomycetota</taxon>
        <taxon>Actinomycetes</taxon>
        <taxon>Mycobacteriales</taxon>
        <taxon>Corynebacteriaceae</taxon>
        <taxon>Corynebacterium</taxon>
    </lineage>
</organism>
<dbReference type="Proteomes" id="UP001185631">
    <property type="component" value="Unassembled WGS sequence"/>
</dbReference>
<protein>
    <submittedName>
        <fullName evidence="2">Uncharacterized protein</fullName>
    </submittedName>
</protein>
<evidence type="ECO:0000313" key="3">
    <source>
        <dbReference type="EMBL" id="MDV2423008.1"/>
    </source>
</evidence>
<reference evidence="2" key="1">
    <citation type="submission" date="2022-02" db="EMBL/GenBank/DDBJ databases">
        <title>Corynebacterium sp. from urogenital microbiome.</title>
        <authorList>
            <person name="Cappelli E.A."/>
            <person name="Ribeiro T.G."/>
            <person name="Peixe L."/>
        </authorList>
    </citation>
    <scope>NUCLEOTIDE SEQUENCE</scope>
    <source>
        <strain evidence="2">C8Ua_181</strain>
    </source>
</reference>
<reference evidence="3 5" key="2">
    <citation type="submission" date="2023-08" db="EMBL/GenBank/DDBJ databases">
        <title>Genomic characterization of the C. tuberculostearicum species complex, a ubiquitous member of the human skin microbiome.</title>
        <authorList>
            <person name="Ahmed N."/>
            <person name="Deming C."/>
            <person name="Conlan S."/>
            <person name="Segre J."/>
        </authorList>
    </citation>
    <scope>NUCLEOTIDE SEQUENCE [LARGE SCALE GENOMIC DNA]</scope>
    <source>
        <strain evidence="3 5">CTNIH19</strain>
    </source>
</reference>
<accession>A0A9X3RUN8</accession>
<sequence length="215" mass="21966">MTYHLALASTDLRSIALGFATFSCLPAAVLTIAGVLIHATPKPDRSGIYGASGIRLTTAIICSTAAGLVAGAVLVIPAGMDLSVLTGALIFSLSAGAITWFSRETIPSAVISVGTMLFSTGALLSVCALCFPQNFNGSPLTSLTSYFVTALVGFLFPGLVTSIIAACMAVQSAAPEHLTSRADRFASPLQVQVTPSPYAGGKAIPTKRSRARTAA</sequence>
<proteinExistence type="predicted"/>
<keyword evidence="1" id="KW-0472">Membrane</keyword>
<keyword evidence="5" id="KW-1185">Reference proteome</keyword>
<dbReference type="AlphaFoldDB" id="A0A9X3RUN8"/>
<feature type="transmembrane region" description="Helical" evidence="1">
    <location>
        <begin position="146"/>
        <end position="170"/>
    </location>
</feature>
<dbReference type="EMBL" id="JAVBID010000001">
    <property type="protein sequence ID" value="MDV2423008.1"/>
    <property type="molecule type" value="Genomic_DNA"/>
</dbReference>
<dbReference type="Proteomes" id="UP001146430">
    <property type="component" value="Unassembled WGS sequence"/>
</dbReference>
<feature type="transmembrane region" description="Helical" evidence="1">
    <location>
        <begin position="109"/>
        <end position="134"/>
    </location>
</feature>
<name>A0A9X3RUN8_9CORY</name>
<evidence type="ECO:0000313" key="5">
    <source>
        <dbReference type="Proteomes" id="UP001185631"/>
    </source>
</evidence>
<keyword evidence="1" id="KW-0812">Transmembrane</keyword>
<dbReference type="RefSeq" id="WP_269945472.1">
    <property type="nucleotide sequence ID" value="NZ_JAKMUU010000001.1"/>
</dbReference>
<feature type="transmembrane region" description="Helical" evidence="1">
    <location>
        <begin position="82"/>
        <end position="102"/>
    </location>
</feature>
<evidence type="ECO:0000256" key="1">
    <source>
        <dbReference type="SAM" id="Phobius"/>
    </source>
</evidence>